<dbReference type="Gene3D" id="3.60.10.10">
    <property type="entry name" value="Endonuclease/exonuclease/phosphatase"/>
    <property type="match status" value="1"/>
</dbReference>
<dbReference type="PANTHER" id="PTHR23227:SF67">
    <property type="entry name" value="CRANIOFACIAL DEVELOPMENT PROTEIN 2-LIKE"/>
    <property type="match status" value="1"/>
</dbReference>
<dbReference type="Proteomes" id="UP000735302">
    <property type="component" value="Unassembled WGS sequence"/>
</dbReference>
<dbReference type="AlphaFoldDB" id="A0AAV3ZIS2"/>
<proteinExistence type="predicted"/>
<feature type="domain" description="Endonuclease/exonuclease/phosphatase" evidence="2">
    <location>
        <begin position="110"/>
        <end position="248"/>
    </location>
</feature>
<dbReference type="EMBL" id="BLXT01002455">
    <property type="protein sequence ID" value="GFN94436.1"/>
    <property type="molecule type" value="Genomic_DNA"/>
</dbReference>
<dbReference type="GO" id="GO:0003824">
    <property type="term" value="F:catalytic activity"/>
    <property type="evidence" value="ECO:0007669"/>
    <property type="project" value="InterPro"/>
</dbReference>
<reference evidence="3 4" key="1">
    <citation type="journal article" date="2021" name="Elife">
        <title>Chloroplast acquisition without the gene transfer in kleptoplastic sea slugs, Plakobranchus ocellatus.</title>
        <authorList>
            <person name="Maeda T."/>
            <person name="Takahashi S."/>
            <person name="Yoshida T."/>
            <person name="Shimamura S."/>
            <person name="Takaki Y."/>
            <person name="Nagai Y."/>
            <person name="Toyoda A."/>
            <person name="Suzuki Y."/>
            <person name="Arimoto A."/>
            <person name="Ishii H."/>
            <person name="Satoh N."/>
            <person name="Nishiyama T."/>
            <person name="Hasebe M."/>
            <person name="Maruyama T."/>
            <person name="Minagawa J."/>
            <person name="Obokata J."/>
            <person name="Shigenobu S."/>
        </authorList>
    </citation>
    <scope>NUCLEOTIDE SEQUENCE [LARGE SCALE GENOMIC DNA]</scope>
</reference>
<dbReference type="InterPro" id="IPR005135">
    <property type="entry name" value="Endo/exonuclease/phosphatase"/>
</dbReference>
<name>A0AAV3ZIS2_9GAST</name>
<evidence type="ECO:0000256" key="1">
    <source>
        <dbReference type="SAM" id="MobiDB-lite"/>
    </source>
</evidence>
<evidence type="ECO:0000313" key="4">
    <source>
        <dbReference type="Proteomes" id="UP000735302"/>
    </source>
</evidence>
<protein>
    <submittedName>
        <fullName evidence="3">Craniofacial development protein 2-like</fullName>
    </submittedName>
</protein>
<dbReference type="Pfam" id="PF14529">
    <property type="entry name" value="Exo_endo_phos_2"/>
    <property type="match status" value="1"/>
</dbReference>
<comment type="caution">
    <text evidence="3">The sequence shown here is derived from an EMBL/GenBank/DDBJ whole genome shotgun (WGS) entry which is preliminary data.</text>
</comment>
<accession>A0AAV3ZIS2</accession>
<evidence type="ECO:0000313" key="3">
    <source>
        <dbReference type="EMBL" id="GFN94436.1"/>
    </source>
</evidence>
<gene>
    <name evidence="3" type="ORF">PoB_002094200</name>
</gene>
<dbReference type="InterPro" id="IPR036691">
    <property type="entry name" value="Endo/exonu/phosph_ase_sf"/>
</dbReference>
<organism evidence="3 4">
    <name type="scientific">Plakobranchus ocellatus</name>
    <dbReference type="NCBI Taxonomy" id="259542"/>
    <lineage>
        <taxon>Eukaryota</taxon>
        <taxon>Metazoa</taxon>
        <taxon>Spiralia</taxon>
        <taxon>Lophotrochozoa</taxon>
        <taxon>Mollusca</taxon>
        <taxon>Gastropoda</taxon>
        <taxon>Heterobranchia</taxon>
        <taxon>Euthyneura</taxon>
        <taxon>Panpulmonata</taxon>
        <taxon>Sacoglossa</taxon>
        <taxon>Placobranchoidea</taxon>
        <taxon>Plakobranchidae</taxon>
        <taxon>Plakobranchus</taxon>
    </lineage>
</organism>
<feature type="region of interest" description="Disordered" evidence="1">
    <location>
        <begin position="296"/>
        <end position="330"/>
    </location>
</feature>
<dbReference type="PANTHER" id="PTHR23227">
    <property type="entry name" value="BUCENTAUR RELATED"/>
    <property type="match status" value="1"/>
</dbReference>
<dbReference type="CDD" id="cd09076">
    <property type="entry name" value="L1-EN"/>
    <property type="match status" value="1"/>
</dbReference>
<dbReference type="SUPFAM" id="SSF56219">
    <property type="entry name" value="DNase I-like"/>
    <property type="match status" value="1"/>
</dbReference>
<keyword evidence="4" id="KW-1185">Reference proteome</keyword>
<dbReference type="InterPro" id="IPR027124">
    <property type="entry name" value="Swc5/CFDP1/2"/>
</dbReference>
<sequence>MKQTVGGGVKRISPTGEVRCLLPSPSLWEILGQDWAPTKPPNQGYVKSRQAGAGKITSGGHEIIYSGGTKSEKGVGIIVDQTVTKAIKGYWALSDRVLLVKIAGKSVDLNIIQVYAPTANSNDEDLDKFYNELDTAKTQYKSQDPLIIMGDFNAKVGTEKVDDIVGKHGLGIKNERGEKLIEWCQTNNIIAGNTWFQQPPRRKWTWKSPGDETRNQIDYMMISKRYRNALLLAKTYPSADCYSDHVPVVSEFKLKLTKNSKPFTNIKFDLAMLKTNQTIREKYQISVQNKGSLRRCRGGRTTMGKLQIGNNGSSYRGDPKSKKKGKAKMDDRRNLKLDGGRRCAKGNKEKYEQIHKKVQEKCNMSKENWINEKCKEIEQQRKHAPQTMYRNIEEITGKRTFFYQLGV</sequence>
<evidence type="ECO:0000259" key="2">
    <source>
        <dbReference type="Pfam" id="PF14529"/>
    </source>
</evidence>